<dbReference type="EMBL" id="LRQT01000046">
    <property type="protein sequence ID" value="KXA63924.1"/>
    <property type="molecule type" value="Genomic_DNA"/>
</dbReference>
<dbReference type="Pfam" id="PF02777">
    <property type="entry name" value="Sod_Fe_C"/>
    <property type="match status" value="1"/>
</dbReference>
<dbReference type="Proteomes" id="UP000070226">
    <property type="component" value="Unassembled WGS sequence"/>
</dbReference>
<comment type="similarity">
    <text evidence="1 6">Belongs to the iron/manganese superoxide dismutase family.</text>
</comment>
<evidence type="ECO:0000313" key="10">
    <source>
        <dbReference type="Proteomes" id="UP000070226"/>
    </source>
</evidence>
<name>A0A133S4G6_9FIRM</name>
<gene>
    <name evidence="9" type="ORF">HMPREF3233_01177</name>
</gene>
<protein>
    <recommendedName>
        <fullName evidence="2 6">Superoxide dismutase</fullName>
        <ecNumber evidence="2 6">1.15.1.1</ecNumber>
    </recommendedName>
</protein>
<evidence type="ECO:0000259" key="7">
    <source>
        <dbReference type="Pfam" id="PF00081"/>
    </source>
</evidence>
<dbReference type="GO" id="GO:0004784">
    <property type="term" value="F:superoxide dismutase activity"/>
    <property type="evidence" value="ECO:0007669"/>
    <property type="project" value="UniProtKB-EC"/>
</dbReference>
<dbReference type="PRINTS" id="PR01703">
    <property type="entry name" value="MNSODISMTASE"/>
</dbReference>
<dbReference type="PANTHER" id="PTHR43595:SF2">
    <property type="entry name" value="SMALL RIBOSOMAL SUBUNIT PROTEIN MS42"/>
    <property type="match status" value="1"/>
</dbReference>
<dbReference type="PIRSF" id="PIRSF000349">
    <property type="entry name" value="SODismutase"/>
    <property type="match status" value="1"/>
</dbReference>
<proteinExistence type="inferred from homology"/>
<comment type="function">
    <text evidence="6">Destroys radicals which are normally produced within the cells and which are toxic to biological systems.</text>
</comment>
<dbReference type="AlphaFoldDB" id="A0A133S4G6"/>
<dbReference type="EC" id="1.15.1.1" evidence="2 6"/>
<organism evidence="9">
    <name type="scientific">Veillonella atypica</name>
    <dbReference type="NCBI Taxonomy" id="39777"/>
    <lineage>
        <taxon>Bacteria</taxon>
        <taxon>Bacillati</taxon>
        <taxon>Bacillota</taxon>
        <taxon>Negativicutes</taxon>
        <taxon>Veillonellales</taxon>
        <taxon>Veillonellaceae</taxon>
        <taxon>Veillonella</taxon>
    </lineage>
</organism>
<accession>A0A133S4G6</accession>
<comment type="caution">
    <text evidence="9">The sequence shown here is derived from an EMBL/GenBank/DDBJ whole genome shotgun (WGS) entry which is preliminary data.</text>
</comment>
<reference evidence="9 10" key="1">
    <citation type="submission" date="2016-01" db="EMBL/GenBank/DDBJ databases">
        <authorList>
            <person name="Oliw E.H."/>
        </authorList>
    </citation>
    <scope>NUCLEOTIDE SEQUENCE [LARGE SCALE GENOMIC DNA]</scope>
    <source>
        <strain evidence="9 10">CMW7756B</strain>
    </source>
</reference>
<feature type="binding site" evidence="5">
    <location>
        <position position="166"/>
    </location>
    <ligand>
        <name>Mn(2+)</name>
        <dbReference type="ChEBI" id="CHEBI:29035"/>
    </ligand>
</feature>
<dbReference type="PROSITE" id="PS00088">
    <property type="entry name" value="SOD_MN"/>
    <property type="match status" value="1"/>
</dbReference>
<keyword evidence="3 5" id="KW-0479">Metal-binding</keyword>
<keyword evidence="4 6" id="KW-0560">Oxidoreductase</keyword>
<evidence type="ECO:0000256" key="2">
    <source>
        <dbReference type="ARBA" id="ARBA00012682"/>
    </source>
</evidence>
<dbReference type="InterPro" id="IPR036314">
    <property type="entry name" value="SOD_C_sf"/>
</dbReference>
<dbReference type="InterPro" id="IPR036324">
    <property type="entry name" value="Mn/Fe_SOD_N_sf"/>
</dbReference>
<dbReference type="FunFam" id="1.10.287.990:FF:000001">
    <property type="entry name" value="Superoxide dismutase"/>
    <property type="match status" value="1"/>
</dbReference>
<dbReference type="Pfam" id="PF00081">
    <property type="entry name" value="Sod_Fe_N"/>
    <property type="match status" value="1"/>
</dbReference>
<evidence type="ECO:0000256" key="3">
    <source>
        <dbReference type="ARBA" id="ARBA00022723"/>
    </source>
</evidence>
<dbReference type="RefSeq" id="WP_060807623.1">
    <property type="nucleotide sequence ID" value="NZ_KQ958087.1"/>
</dbReference>
<feature type="domain" description="Manganese/iron superoxide dismutase N-terminal" evidence="7">
    <location>
        <begin position="4"/>
        <end position="90"/>
    </location>
</feature>
<dbReference type="InterPro" id="IPR019832">
    <property type="entry name" value="Mn/Fe_SOD_C"/>
</dbReference>
<dbReference type="GO" id="GO:0046872">
    <property type="term" value="F:metal ion binding"/>
    <property type="evidence" value="ECO:0007669"/>
    <property type="project" value="UniProtKB-KW"/>
</dbReference>
<feature type="binding site" evidence="5">
    <location>
        <position position="170"/>
    </location>
    <ligand>
        <name>Mn(2+)</name>
        <dbReference type="ChEBI" id="CHEBI:29035"/>
    </ligand>
</feature>
<dbReference type="FunFam" id="3.55.40.20:FF:000001">
    <property type="entry name" value="Superoxide dismutase"/>
    <property type="match status" value="1"/>
</dbReference>
<evidence type="ECO:0000256" key="4">
    <source>
        <dbReference type="ARBA" id="ARBA00023002"/>
    </source>
</evidence>
<evidence type="ECO:0000259" key="8">
    <source>
        <dbReference type="Pfam" id="PF02777"/>
    </source>
</evidence>
<dbReference type="Gene3D" id="3.55.40.20">
    <property type="entry name" value="Iron/manganese superoxide dismutase, C-terminal domain"/>
    <property type="match status" value="1"/>
</dbReference>
<feature type="binding site" evidence="5">
    <location>
        <position position="28"/>
    </location>
    <ligand>
        <name>Mn(2+)</name>
        <dbReference type="ChEBI" id="CHEBI:29035"/>
    </ligand>
</feature>
<dbReference type="PATRIC" id="fig|39777.7.peg.1144"/>
<feature type="domain" description="Manganese/iron superoxide dismutase C-terminal" evidence="8">
    <location>
        <begin position="100"/>
        <end position="198"/>
    </location>
</feature>
<dbReference type="InterPro" id="IPR001189">
    <property type="entry name" value="Mn/Fe_SOD"/>
</dbReference>
<dbReference type="InterPro" id="IPR019831">
    <property type="entry name" value="Mn/Fe_SOD_N"/>
</dbReference>
<feature type="binding site" evidence="5">
    <location>
        <position position="83"/>
    </location>
    <ligand>
        <name>Mn(2+)</name>
        <dbReference type="ChEBI" id="CHEBI:29035"/>
    </ligand>
</feature>
<evidence type="ECO:0000256" key="1">
    <source>
        <dbReference type="ARBA" id="ARBA00008714"/>
    </source>
</evidence>
<dbReference type="PANTHER" id="PTHR43595">
    <property type="entry name" value="37S RIBOSOMAL PROTEIN S26, MITOCHONDRIAL"/>
    <property type="match status" value="1"/>
</dbReference>
<sequence>MKPFELAPLPYAYDYLEPVIDAETMKLHHDKHHQAYVNNLNAAIAKYPDLAYGCVDCILGDIANVPEDIRQAVINNGGGHKNHTMFWDIMTKPDTSKLEGPLKEAIDAELGGYDAFVESFSQAAATRFGSGWAWLVVNKDGKLEVTSTANQDNPLLEGKTAILCLDVWEHAYYLHYQNRRPDYIKEFFRVINWDKVSENYEKALKPHHQ</sequence>
<dbReference type="SUPFAM" id="SSF46609">
    <property type="entry name" value="Fe,Mn superoxide dismutase (SOD), N-terminal domain"/>
    <property type="match status" value="1"/>
</dbReference>
<evidence type="ECO:0000256" key="6">
    <source>
        <dbReference type="RuleBase" id="RU000414"/>
    </source>
</evidence>
<dbReference type="STRING" id="39777.B7L28_08870"/>
<dbReference type="InterPro" id="IPR019833">
    <property type="entry name" value="Mn/Fe_SOD_BS"/>
</dbReference>
<evidence type="ECO:0000313" key="9">
    <source>
        <dbReference type="EMBL" id="KXA63924.1"/>
    </source>
</evidence>
<evidence type="ECO:0000256" key="5">
    <source>
        <dbReference type="PIRSR" id="PIRSR000349-1"/>
    </source>
</evidence>
<dbReference type="Gene3D" id="1.10.287.990">
    <property type="entry name" value="Fe,Mn superoxide dismutase (SOD) domain"/>
    <property type="match status" value="1"/>
</dbReference>
<dbReference type="SUPFAM" id="SSF54719">
    <property type="entry name" value="Fe,Mn superoxide dismutase (SOD), C-terminal domain"/>
    <property type="match status" value="1"/>
</dbReference>
<comment type="catalytic activity">
    <reaction evidence="6">
        <text>2 superoxide + 2 H(+) = H2O2 + O2</text>
        <dbReference type="Rhea" id="RHEA:20696"/>
        <dbReference type="ChEBI" id="CHEBI:15378"/>
        <dbReference type="ChEBI" id="CHEBI:15379"/>
        <dbReference type="ChEBI" id="CHEBI:16240"/>
        <dbReference type="ChEBI" id="CHEBI:18421"/>
        <dbReference type="EC" id="1.15.1.1"/>
    </reaction>
</comment>
<dbReference type="GO" id="GO:0005737">
    <property type="term" value="C:cytoplasm"/>
    <property type="evidence" value="ECO:0007669"/>
    <property type="project" value="TreeGrafter"/>
</dbReference>